<evidence type="ECO:0000313" key="2">
    <source>
        <dbReference type="EMBL" id="EEA27720.1"/>
    </source>
</evidence>
<proteinExistence type="predicted"/>
<evidence type="ECO:0000256" key="1">
    <source>
        <dbReference type="SAM" id="MobiDB-lite"/>
    </source>
</evidence>
<evidence type="ECO:0000313" key="3">
    <source>
        <dbReference type="Proteomes" id="UP000001294"/>
    </source>
</evidence>
<gene>
    <name evidence="2" type="ORF">PMAA_025710</name>
</gene>
<reference evidence="3" key="1">
    <citation type="journal article" date="2015" name="Genome Announc.">
        <title>Genome sequence of the AIDS-associated pathogen Penicillium marneffei (ATCC18224) and its near taxonomic relative Talaromyces stipitatus (ATCC10500).</title>
        <authorList>
            <person name="Nierman W.C."/>
            <person name="Fedorova-Abrams N.D."/>
            <person name="Andrianopoulos A."/>
        </authorList>
    </citation>
    <scope>NUCLEOTIDE SEQUENCE [LARGE SCALE GENOMIC DNA]</scope>
    <source>
        <strain evidence="3">ATCC 18224 / CBS 334.59 / QM 7333</strain>
    </source>
</reference>
<dbReference type="EMBL" id="DS995899">
    <property type="protein sequence ID" value="EEA27720.1"/>
    <property type="molecule type" value="Genomic_DNA"/>
</dbReference>
<feature type="region of interest" description="Disordered" evidence="1">
    <location>
        <begin position="153"/>
        <end position="173"/>
    </location>
</feature>
<organism evidence="2 3">
    <name type="scientific">Talaromyces marneffei (strain ATCC 18224 / CBS 334.59 / QM 7333)</name>
    <name type="common">Penicillium marneffei</name>
    <dbReference type="NCBI Taxonomy" id="441960"/>
    <lineage>
        <taxon>Eukaryota</taxon>
        <taxon>Fungi</taxon>
        <taxon>Dikarya</taxon>
        <taxon>Ascomycota</taxon>
        <taxon>Pezizomycotina</taxon>
        <taxon>Eurotiomycetes</taxon>
        <taxon>Eurotiomycetidae</taxon>
        <taxon>Eurotiales</taxon>
        <taxon>Trichocomaceae</taxon>
        <taxon>Talaromyces</taxon>
        <taxon>Talaromyces sect. Talaromyces</taxon>
    </lineage>
</organism>
<accession>B6Q7G8</accession>
<dbReference type="HOGENOM" id="CLU_1548123_0_0_1"/>
<protein>
    <submittedName>
        <fullName evidence="2">Uncharacterized protein</fullName>
    </submittedName>
</protein>
<keyword evidence="3" id="KW-1185">Reference proteome</keyword>
<dbReference type="VEuPathDB" id="FungiDB:PMAA_025710"/>
<dbReference type="AlphaFoldDB" id="B6Q7G8"/>
<feature type="compositionally biased region" description="Basic and acidic residues" evidence="1">
    <location>
        <begin position="154"/>
        <end position="167"/>
    </location>
</feature>
<sequence>MAPPPLRVGVTVDGSRMTITFSQRACAQRYNDYLTRLEDSIYEIQECGFSASRNAVFMILPPEITTTPPSPDNPKNSTLILEDKAKAITWGQKMILWKTDIEADGTQLSLVTVWKVDDFYERLRLPKQDSDDEEGTEFPVDVSQRQGSIVFSKRSWEEDLQGPKRFNDSSPPP</sequence>
<dbReference type="Proteomes" id="UP000001294">
    <property type="component" value="Unassembled WGS sequence"/>
</dbReference>
<name>B6Q7G8_TALMQ</name>